<dbReference type="GO" id="GO:0009252">
    <property type="term" value="P:peptidoglycan biosynthetic process"/>
    <property type="evidence" value="ECO:0007669"/>
    <property type="project" value="UniProtKB-KW"/>
</dbReference>
<evidence type="ECO:0000256" key="1">
    <source>
        <dbReference type="ARBA" id="ARBA00009943"/>
    </source>
</evidence>
<dbReference type="PANTHER" id="PTHR36174">
    <property type="entry name" value="LIPID II:GLYCINE GLYCYLTRANSFERASE"/>
    <property type="match status" value="1"/>
</dbReference>
<evidence type="ECO:0000256" key="4">
    <source>
        <dbReference type="ARBA" id="ARBA00022984"/>
    </source>
</evidence>
<gene>
    <name evidence="8" type="ORF">KT71_09907</name>
</gene>
<dbReference type="GO" id="GO:0008360">
    <property type="term" value="P:regulation of cell shape"/>
    <property type="evidence" value="ECO:0007669"/>
    <property type="project" value="UniProtKB-KW"/>
</dbReference>
<dbReference type="SUPFAM" id="SSF55729">
    <property type="entry name" value="Acyl-CoA N-acyltransferases (Nat)"/>
    <property type="match status" value="1"/>
</dbReference>
<dbReference type="AlphaFoldDB" id="A4A562"/>
<evidence type="ECO:0000256" key="3">
    <source>
        <dbReference type="ARBA" id="ARBA00022960"/>
    </source>
</evidence>
<dbReference type="EMBL" id="AAOA02000003">
    <property type="protein sequence ID" value="EAQ98933.1"/>
    <property type="molecule type" value="Genomic_DNA"/>
</dbReference>
<sequence length="374" mass="40746">MTGGIGKSRNGSADFVDHSNLILREATDADQPAWDAYVEHSSVSTPYHLYAWRTAMSISYGLETRYLIAENCADKRIRGIFPAARVPGFFGAGRYCSLPYCDRGEPLADNETIRQLLLAATDDSEAASHEIRDTLDQPAKESQSGAYHPPEGCKVRMVLALPNSASELEAGFKSKLRSQIRKSEKNGLTADTGSNVERVSEFFAVYAQNMRNLGSPAHSKQWFESIAKSYGSSCSIGIVRLEGSPVGAGIVLRAGAKVAIPWASTLKEFNSLSPNMLLYWTLLAEAADSGATSFDFGRSTMGEGTFRFKKQWGAIPEPLNWTTVLNETTHTLPANSVTTIGSGKARRVVEKIWRHLPVSIATTLGATVRPYISL</sequence>
<evidence type="ECO:0000256" key="6">
    <source>
        <dbReference type="ARBA" id="ARBA00023316"/>
    </source>
</evidence>
<keyword evidence="2" id="KW-0808">Transferase</keyword>
<dbReference type="OrthoDB" id="9773932at2"/>
<dbReference type="PANTHER" id="PTHR36174:SF1">
    <property type="entry name" value="LIPID II:GLYCINE GLYCYLTRANSFERASE"/>
    <property type="match status" value="1"/>
</dbReference>
<evidence type="ECO:0000256" key="2">
    <source>
        <dbReference type="ARBA" id="ARBA00022679"/>
    </source>
</evidence>
<name>A4A562_9GAMM</name>
<dbReference type="GO" id="GO:0016755">
    <property type="term" value="F:aminoacyltransferase activity"/>
    <property type="evidence" value="ECO:0007669"/>
    <property type="project" value="InterPro"/>
</dbReference>
<evidence type="ECO:0000313" key="9">
    <source>
        <dbReference type="Proteomes" id="UP000019205"/>
    </source>
</evidence>
<keyword evidence="6" id="KW-0961">Cell wall biogenesis/degradation</keyword>
<reference evidence="8 9" key="1">
    <citation type="journal article" date="2007" name="Proc. Natl. Acad. Sci. U.S.A.">
        <title>Characterization of a marine gammaproteobacterium capable of aerobic anoxygenic photosynthesis.</title>
        <authorList>
            <person name="Fuchs B.M."/>
            <person name="Spring S."/>
            <person name="Teeling H."/>
            <person name="Quast C."/>
            <person name="Wulf J."/>
            <person name="Schattenhofer M."/>
            <person name="Yan S."/>
            <person name="Ferriera S."/>
            <person name="Johnson J."/>
            <person name="Glockner F.O."/>
            <person name="Amann R."/>
        </authorList>
    </citation>
    <scope>NUCLEOTIDE SEQUENCE [LARGE SCALE GENOMIC DNA]</scope>
    <source>
        <strain evidence="8">KT71</strain>
    </source>
</reference>
<comment type="similarity">
    <text evidence="1">Belongs to the FemABX family.</text>
</comment>
<feature type="domain" description="BioF2-like acetyltransferase" evidence="7">
    <location>
        <begin position="172"/>
        <end position="309"/>
    </location>
</feature>
<evidence type="ECO:0000256" key="5">
    <source>
        <dbReference type="ARBA" id="ARBA00023315"/>
    </source>
</evidence>
<reference evidence="8 9" key="2">
    <citation type="journal article" date="2009" name="PLoS ONE">
        <title>The photosynthetic apparatus and its regulation in the aerobic gammaproteobacterium Congregibacter litoralis gen. nov., sp. nov.</title>
        <authorList>
            <person name="Spring S."/>
            <person name="Lunsdorf H."/>
            <person name="Fuchs B.M."/>
            <person name="Tindall B.J."/>
        </authorList>
    </citation>
    <scope>NUCLEOTIDE SEQUENCE [LARGE SCALE GENOMIC DNA]</scope>
    <source>
        <strain evidence="8">KT71</strain>
    </source>
</reference>
<dbReference type="InterPro" id="IPR050644">
    <property type="entry name" value="PG_Glycine_Bridge_Synth"/>
</dbReference>
<keyword evidence="3" id="KW-0133">Cell shape</keyword>
<keyword evidence="4" id="KW-0573">Peptidoglycan synthesis</keyword>
<comment type="caution">
    <text evidence="8">The sequence shown here is derived from an EMBL/GenBank/DDBJ whole genome shotgun (WGS) entry which is preliminary data.</text>
</comment>
<dbReference type="PROSITE" id="PS51191">
    <property type="entry name" value="FEMABX"/>
    <property type="match status" value="1"/>
</dbReference>
<proteinExistence type="inferred from homology"/>
<keyword evidence="5" id="KW-0012">Acyltransferase</keyword>
<organism evidence="8 9">
    <name type="scientific">Congregibacter litoralis KT71</name>
    <dbReference type="NCBI Taxonomy" id="314285"/>
    <lineage>
        <taxon>Bacteria</taxon>
        <taxon>Pseudomonadati</taxon>
        <taxon>Pseudomonadota</taxon>
        <taxon>Gammaproteobacteria</taxon>
        <taxon>Cellvibrionales</taxon>
        <taxon>Halieaceae</taxon>
        <taxon>Congregibacter</taxon>
    </lineage>
</organism>
<dbReference type="Proteomes" id="UP000019205">
    <property type="component" value="Chromosome"/>
</dbReference>
<evidence type="ECO:0000313" key="8">
    <source>
        <dbReference type="EMBL" id="EAQ98933.1"/>
    </source>
</evidence>
<protein>
    <submittedName>
        <fullName evidence="8">Protein involved in cellulose biosynthesis (CelD)</fullName>
    </submittedName>
</protein>
<dbReference type="InterPro" id="IPR038740">
    <property type="entry name" value="BioF2-like_GNAT_dom"/>
</dbReference>
<accession>A4A562</accession>
<dbReference type="InterPro" id="IPR003447">
    <property type="entry name" value="FEMABX"/>
</dbReference>
<dbReference type="HOGENOM" id="CLU_042156_0_0_6"/>
<dbReference type="eggNOG" id="COG5653">
    <property type="taxonomic scope" value="Bacteria"/>
</dbReference>
<evidence type="ECO:0000259" key="7">
    <source>
        <dbReference type="Pfam" id="PF13480"/>
    </source>
</evidence>
<dbReference type="STRING" id="314285.KT71_09907"/>
<dbReference type="Pfam" id="PF13480">
    <property type="entry name" value="Acetyltransf_6"/>
    <property type="match status" value="1"/>
</dbReference>
<dbReference type="Gene3D" id="3.40.630.30">
    <property type="match status" value="1"/>
</dbReference>
<dbReference type="InterPro" id="IPR016181">
    <property type="entry name" value="Acyl_CoA_acyltransferase"/>
</dbReference>
<dbReference type="GO" id="GO:0071555">
    <property type="term" value="P:cell wall organization"/>
    <property type="evidence" value="ECO:0007669"/>
    <property type="project" value="UniProtKB-KW"/>
</dbReference>
<keyword evidence="9" id="KW-1185">Reference proteome</keyword>